<dbReference type="Proteomes" id="UP000004605">
    <property type="component" value="Unassembled WGS sequence"/>
</dbReference>
<accession>F9S0B1</accession>
<evidence type="ECO:0000256" key="1">
    <source>
        <dbReference type="ARBA" id="ARBA00022729"/>
    </source>
</evidence>
<dbReference type="Gene3D" id="2.40.50.200">
    <property type="entry name" value="Bacterial OB-fold"/>
    <property type="match status" value="1"/>
</dbReference>
<dbReference type="InterPro" id="IPR005220">
    <property type="entry name" value="CarO-like"/>
</dbReference>
<protein>
    <submittedName>
        <fullName evidence="3">Uncharacterized protein</fullName>
    </submittedName>
</protein>
<proteinExistence type="predicted"/>
<sequence length="111" mass="11998">MKKIIALSALLFASSSAFAAFNGPEVASINSVSDALKANDDSFVILTGNITKSLGNELYLFSDKSGQIEIEIDDDNWMGVDVTPTDTVIIRGEVDSEWTTPQIDVDTIKLQ</sequence>
<reference evidence="3 4" key="1">
    <citation type="journal article" date="2012" name="Int. J. Syst. Evol. Microbiol.">
        <title>Vibrio caribbeanicus sp. nov., isolated from the marine sponge Scleritoderma cyanea.</title>
        <authorList>
            <person name="Hoffmann M."/>
            <person name="Monday S.R."/>
            <person name="Allard M.W."/>
            <person name="Strain E.A."/>
            <person name="Whittaker P."/>
            <person name="Naum M."/>
            <person name="McCarthy P.J."/>
            <person name="Lopez J.V."/>
            <person name="Fischer M."/>
            <person name="Brown E.W."/>
        </authorList>
    </citation>
    <scope>NUCLEOTIDE SEQUENCE [LARGE SCALE GENOMIC DNA]</scope>
    <source>
        <strain evidence="3 4">ATCC 700023</strain>
    </source>
</reference>
<feature type="chain" id="PRO_5003386423" evidence="2">
    <location>
        <begin position="20"/>
        <end position="111"/>
    </location>
</feature>
<dbReference type="RefSeq" id="WP_006711534.1">
    <property type="nucleotide sequence ID" value="NZ_AFWF01000086.1"/>
</dbReference>
<organism evidence="3 4">
    <name type="scientific">Vibrio ichthyoenteri ATCC 700023</name>
    <dbReference type="NCBI Taxonomy" id="870968"/>
    <lineage>
        <taxon>Bacteria</taxon>
        <taxon>Pseudomonadati</taxon>
        <taxon>Pseudomonadota</taxon>
        <taxon>Gammaproteobacteria</taxon>
        <taxon>Vibrionales</taxon>
        <taxon>Vibrionaceae</taxon>
        <taxon>Vibrio</taxon>
    </lineage>
</organism>
<keyword evidence="4" id="KW-1185">Reference proteome</keyword>
<dbReference type="PANTHER" id="PTHR36571">
    <property type="entry name" value="PROTEIN YGIW"/>
    <property type="match status" value="1"/>
</dbReference>
<dbReference type="OrthoDB" id="598245at2"/>
<feature type="signal peptide" evidence="2">
    <location>
        <begin position="1"/>
        <end position="19"/>
    </location>
</feature>
<dbReference type="Pfam" id="PF04076">
    <property type="entry name" value="BOF"/>
    <property type="match status" value="1"/>
</dbReference>
<dbReference type="PANTHER" id="PTHR36571:SF1">
    <property type="entry name" value="PROTEIN YGIW"/>
    <property type="match status" value="1"/>
</dbReference>
<evidence type="ECO:0000256" key="2">
    <source>
        <dbReference type="SAM" id="SignalP"/>
    </source>
</evidence>
<gene>
    <name evidence="3" type="ORF">VII00023_16155</name>
</gene>
<dbReference type="AlphaFoldDB" id="F9S0B1"/>
<evidence type="ECO:0000313" key="3">
    <source>
        <dbReference type="EMBL" id="EGU43381.1"/>
    </source>
</evidence>
<evidence type="ECO:0000313" key="4">
    <source>
        <dbReference type="Proteomes" id="UP000004605"/>
    </source>
</evidence>
<keyword evidence="1 2" id="KW-0732">Signal</keyword>
<comment type="caution">
    <text evidence="3">The sequence shown here is derived from an EMBL/GenBank/DDBJ whole genome shotgun (WGS) entry which is preliminary data.</text>
</comment>
<name>F9S0B1_9VIBR</name>
<dbReference type="InterPro" id="IPR036700">
    <property type="entry name" value="BOBF_sf"/>
</dbReference>
<dbReference type="SUPFAM" id="SSF101756">
    <property type="entry name" value="Hypothetical protein YgiW"/>
    <property type="match status" value="1"/>
</dbReference>
<dbReference type="NCBIfam" id="NF033674">
    <property type="entry name" value="stress_OB_fold"/>
    <property type="match status" value="1"/>
</dbReference>
<dbReference type="EMBL" id="AFWF01000086">
    <property type="protein sequence ID" value="EGU43381.1"/>
    <property type="molecule type" value="Genomic_DNA"/>
</dbReference>